<evidence type="ECO:0000313" key="2">
    <source>
        <dbReference type="EMBL" id="CAK9235467.1"/>
    </source>
</evidence>
<keyword evidence="3" id="KW-1185">Reference proteome</keyword>
<dbReference type="InterPro" id="IPR029058">
    <property type="entry name" value="AB_hydrolase_fold"/>
</dbReference>
<dbReference type="Pfam" id="PF01738">
    <property type="entry name" value="DLH"/>
    <property type="match status" value="1"/>
</dbReference>
<dbReference type="PANTHER" id="PTHR17630">
    <property type="entry name" value="DIENELACTONE HYDROLASE"/>
    <property type="match status" value="1"/>
</dbReference>
<gene>
    <name evidence="2" type="ORF">CSSPTR1EN2_LOCUS22731</name>
</gene>
<sequence>MSLTEDCCKPAPPAVDDAVGKEELVADIPAYVTGSPSASAAVLFISDLFGFGAPLLRRLADKVAKAGYFVVVPDFFQGDPFIGGQGENLFEGLDTWLPKHMPNGSVGDVKKIVEYLHAQGKSSLGASGFCWGAKVVALVGKDDTFNALVQLHPSLAVASDYEEVKPPIAVLASPTDSAEELAAPILGARTDIKSFVKVFPTVFHGWTVRYDENDPEIVAKAEEAHKDMLDWYAKYLPVTATETTTSSSSATTTLPKTIKELLPAKLID</sequence>
<evidence type="ECO:0000259" key="1">
    <source>
        <dbReference type="Pfam" id="PF01738"/>
    </source>
</evidence>
<dbReference type="Gene3D" id="3.40.50.1820">
    <property type="entry name" value="alpha/beta hydrolase"/>
    <property type="match status" value="1"/>
</dbReference>
<evidence type="ECO:0000313" key="3">
    <source>
        <dbReference type="Proteomes" id="UP001497512"/>
    </source>
</evidence>
<feature type="domain" description="Dienelactone hydrolase" evidence="1">
    <location>
        <begin position="28"/>
        <end position="235"/>
    </location>
</feature>
<dbReference type="EMBL" id="OZ019900">
    <property type="protein sequence ID" value="CAK9235467.1"/>
    <property type="molecule type" value="Genomic_DNA"/>
</dbReference>
<name>A0ABP0V1M1_9BRYO</name>
<proteinExistence type="predicted"/>
<reference evidence="2" key="1">
    <citation type="submission" date="2024-02" db="EMBL/GenBank/DDBJ databases">
        <authorList>
            <consortium name="ELIXIR-Norway"/>
            <consortium name="Elixir Norway"/>
        </authorList>
    </citation>
    <scope>NUCLEOTIDE SEQUENCE</scope>
</reference>
<dbReference type="Proteomes" id="UP001497512">
    <property type="component" value="Chromosome 8"/>
</dbReference>
<organism evidence="2 3">
    <name type="scientific">Sphagnum troendelagicum</name>
    <dbReference type="NCBI Taxonomy" id="128251"/>
    <lineage>
        <taxon>Eukaryota</taxon>
        <taxon>Viridiplantae</taxon>
        <taxon>Streptophyta</taxon>
        <taxon>Embryophyta</taxon>
        <taxon>Bryophyta</taxon>
        <taxon>Sphagnophytina</taxon>
        <taxon>Sphagnopsida</taxon>
        <taxon>Sphagnales</taxon>
        <taxon>Sphagnaceae</taxon>
        <taxon>Sphagnum</taxon>
    </lineage>
</organism>
<accession>A0ABP0V1M1</accession>
<protein>
    <recommendedName>
        <fullName evidence="1">Dienelactone hydrolase domain-containing protein</fullName>
    </recommendedName>
</protein>
<dbReference type="SUPFAM" id="SSF53474">
    <property type="entry name" value="alpha/beta-Hydrolases"/>
    <property type="match status" value="1"/>
</dbReference>
<dbReference type="PANTHER" id="PTHR17630:SF44">
    <property type="entry name" value="PROTEIN AIM2"/>
    <property type="match status" value="1"/>
</dbReference>
<dbReference type="InterPro" id="IPR002925">
    <property type="entry name" value="Dienelactn_hydro"/>
</dbReference>